<keyword evidence="2" id="KW-1185">Reference proteome</keyword>
<accession>A0A1S6HPG5</accession>
<proteinExistence type="predicted"/>
<name>A0A1S6HPG5_9GAMM</name>
<gene>
    <name evidence="1" type="ORF">Sps_02257</name>
</gene>
<dbReference type="EMBL" id="CP014782">
    <property type="protein sequence ID" value="AQS37415.1"/>
    <property type="molecule type" value="Genomic_DNA"/>
</dbReference>
<sequence>MNLNDKRNELISLLKAYDCGKLDVVKLDEFSWDIIDYFTENPDSSLPIEEGNERTFWFAIWSIQHLAAEDESLTKRELAKALSYLTGGSVLPQGSTGRRPT</sequence>
<dbReference type="KEGG" id="spsw:Sps_02257"/>
<dbReference type="AlphaFoldDB" id="A0A1S6HPG5"/>
<reference evidence="1 2" key="1">
    <citation type="submission" date="2016-03" db="EMBL/GenBank/DDBJ databases">
        <title>Complete genome sequence of Shewanella psychrophila WP2, a deep sea bacterium isolated from west Pacific sediment.</title>
        <authorList>
            <person name="Xu G."/>
            <person name="Jian H."/>
        </authorList>
    </citation>
    <scope>NUCLEOTIDE SEQUENCE [LARGE SCALE GENOMIC DNA]</scope>
    <source>
        <strain evidence="1 2">WP2</strain>
    </source>
</reference>
<dbReference type="Proteomes" id="UP000189545">
    <property type="component" value="Chromosome"/>
</dbReference>
<evidence type="ECO:0000313" key="2">
    <source>
        <dbReference type="Proteomes" id="UP000189545"/>
    </source>
</evidence>
<organism evidence="1 2">
    <name type="scientific">Shewanella psychrophila</name>
    <dbReference type="NCBI Taxonomy" id="225848"/>
    <lineage>
        <taxon>Bacteria</taxon>
        <taxon>Pseudomonadati</taxon>
        <taxon>Pseudomonadota</taxon>
        <taxon>Gammaproteobacteria</taxon>
        <taxon>Alteromonadales</taxon>
        <taxon>Shewanellaceae</taxon>
        <taxon>Shewanella</taxon>
    </lineage>
</organism>
<evidence type="ECO:0000313" key="1">
    <source>
        <dbReference type="EMBL" id="AQS37415.1"/>
    </source>
</evidence>
<protein>
    <submittedName>
        <fullName evidence="1">Uncharacterized protein</fullName>
    </submittedName>
</protein>
<dbReference type="RefSeq" id="WP_077752585.1">
    <property type="nucleotide sequence ID" value="NZ_CP014782.1"/>
</dbReference>